<sequence>MYYDMNISDFDYDLPEERIAQTPIEPRDTARLMVLNPKDGTIEHRHFFELGAYLQQGDVLIFNDTRVIPARLIGARSQTGRKVEVLLLRQIDKDQWEALVRPGKKVRIGSVIRFGDELSCEILAHTDFGGRIVRFLYNGVFEEILDRLGTMPLPPYIHEKLEDRERYQTIYSRVNGSAAAPTAGLHFTESLMQNLRNMGVQFGFVTLHVGLGTFRPVHVDAIEDHVMHREFYSVPPETAALIQAAKKEGRRVIAVGTTSIRTLEASAAQTGNVEAGAGWTDIFIYPGYQFNVVDTVITNFHLPKSTLIMLISAFAGRDFTLEAYRIAVKEEYRFFSFGDAMLIQSKG</sequence>
<dbReference type="InterPro" id="IPR042119">
    <property type="entry name" value="QueA_dom2"/>
</dbReference>
<keyword evidence="3 5" id="KW-0949">S-adenosyl-L-methionine</keyword>
<keyword evidence="4 5" id="KW-0671">Queuosine biosynthesis</keyword>
<comment type="catalytic activity">
    <reaction evidence="5">
        <text>7-aminomethyl-7-carbaguanosine(34) in tRNA + S-adenosyl-L-methionine = epoxyqueuosine(34) in tRNA + adenine + L-methionine + 2 H(+)</text>
        <dbReference type="Rhea" id="RHEA:32155"/>
        <dbReference type="Rhea" id="RHEA-COMP:10342"/>
        <dbReference type="Rhea" id="RHEA-COMP:18582"/>
        <dbReference type="ChEBI" id="CHEBI:15378"/>
        <dbReference type="ChEBI" id="CHEBI:16708"/>
        <dbReference type="ChEBI" id="CHEBI:57844"/>
        <dbReference type="ChEBI" id="CHEBI:59789"/>
        <dbReference type="ChEBI" id="CHEBI:82833"/>
        <dbReference type="ChEBI" id="CHEBI:194443"/>
        <dbReference type="EC" id="2.4.99.17"/>
    </reaction>
</comment>
<dbReference type="EMBL" id="BAAACR010000004">
    <property type="protein sequence ID" value="GAA0206934.1"/>
    <property type="molecule type" value="Genomic_DNA"/>
</dbReference>
<evidence type="ECO:0000256" key="4">
    <source>
        <dbReference type="ARBA" id="ARBA00022785"/>
    </source>
</evidence>
<keyword evidence="7" id="KW-1185">Reference proteome</keyword>
<comment type="caution">
    <text evidence="6">The sequence shown here is derived from an EMBL/GenBank/DDBJ whole genome shotgun (WGS) entry which is preliminary data.</text>
</comment>
<dbReference type="Proteomes" id="UP001500399">
    <property type="component" value="Unassembled WGS sequence"/>
</dbReference>
<evidence type="ECO:0000256" key="2">
    <source>
        <dbReference type="ARBA" id="ARBA00022679"/>
    </source>
</evidence>
<organism evidence="6 7">
    <name type="scientific">Selenomonas dianae</name>
    <dbReference type="NCBI Taxonomy" id="135079"/>
    <lineage>
        <taxon>Bacteria</taxon>
        <taxon>Bacillati</taxon>
        <taxon>Bacillota</taxon>
        <taxon>Negativicutes</taxon>
        <taxon>Selenomonadales</taxon>
        <taxon>Selenomonadaceae</taxon>
        <taxon>Selenomonas</taxon>
    </lineage>
</organism>
<dbReference type="InterPro" id="IPR042118">
    <property type="entry name" value="QueA_dom1"/>
</dbReference>
<dbReference type="Pfam" id="PF02547">
    <property type="entry name" value="Queuosine_synth"/>
    <property type="match status" value="1"/>
</dbReference>
<keyword evidence="2 5" id="KW-0808">Transferase</keyword>
<dbReference type="PANTHER" id="PTHR30307:SF0">
    <property type="entry name" value="S-ADENOSYLMETHIONINE:TRNA RIBOSYLTRANSFERASE-ISOMERASE"/>
    <property type="match status" value="1"/>
</dbReference>
<gene>
    <name evidence="5 6" type="primary">queA</name>
    <name evidence="6" type="ORF">GCM10008919_07730</name>
</gene>
<dbReference type="EC" id="2.4.99.17" evidence="5"/>
<evidence type="ECO:0000256" key="1">
    <source>
        <dbReference type="ARBA" id="ARBA00022490"/>
    </source>
</evidence>
<protein>
    <recommendedName>
        <fullName evidence="5">S-adenosylmethionine:tRNA ribosyltransferase-isomerase</fullName>
        <ecNumber evidence="5">2.4.99.17</ecNumber>
    </recommendedName>
    <alternativeName>
        <fullName evidence="5">Queuosine biosynthesis protein QueA</fullName>
    </alternativeName>
</protein>
<comment type="subcellular location">
    <subcellularLocation>
        <location evidence="5">Cytoplasm</location>
    </subcellularLocation>
</comment>
<dbReference type="PANTHER" id="PTHR30307">
    <property type="entry name" value="S-ADENOSYLMETHIONINE:TRNA RIBOSYLTRANSFERASE-ISOMERASE"/>
    <property type="match status" value="1"/>
</dbReference>
<dbReference type="NCBIfam" id="NF001140">
    <property type="entry name" value="PRK00147.1"/>
    <property type="match status" value="1"/>
</dbReference>
<evidence type="ECO:0000256" key="5">
    <source>
        <dbReference type="HAMAP-Rule" id="MF_00113"/>
    </source>
</evidence>
<dbReference type="InterPro" id="IPR036100">
    <property type="entry name" value="QueA_sf"/>
</dbReference>
<dbReference type="HAMAP" id="MF_00113">
    <property type="entry name" value="QueA"/>
    <property type="match status" value="1"/>
</dbReference>
<evidence type="ECO:0000256" key="3">
    <source>
        <dbReference type="ARBA" id="ARBA00022691"/>
    </source>
</evidence>
<comment type="pathway">
    <text evidence="5">tRNA modification; tRNA-queuosine biosynthesis.</text>
</comment>
<evidence type="ECO:0000313" key="7">
    <source>
        <dbReference type="Proteomes" id="UP001500399"/>
    </source>
</evidence>
<comment type="similarity">
    <text evidence="5">Belongs to the QueA family.</text>
</comment>
<dbReference type="NCBIfam" id="TIGR00113">
    <property type="entry name" value="queA"/>
    <property type="match status" value="1"/>
</dbReference>
<dbReference type="Gene3D" id="2.40.10.240">
    <property type="entry name" value="QueA-like"/>
    <property type="match status" value="1"/>
</dbReference>
<accession>A0ABN0SYU0</accession>
<keyword evidence="1 5" id="KW-0963">Cytoplasm</keyword>
<proteinExistence type="inferred from homology"/>
<name>A0ABN0SYU0_9FIRM</name>
<evidence type="ECO:0000313" key="6">
    <source>
        <dbReference type="EMBL" id="GAA0206934.1"/>
    </source>
</evidence>
<dbReference type="InterPro" id="IPR003699">
    <property type="entry name" value="QueA"/>
</dbReference>
<comment type="subunit">
    <text evidence="5">Monomer.</text>
</comment>
<comment type="function">
    <text evidence="5">Transfers and isomerizes the ribose moiety from AdoMet to the 7-aminomethyl group of 7-deazaguanine (preQ1-tRNA) to give epoxyqueuosine (oQ-tRNA).</text>
</comment>
<dbReference type="Gene3D" id="3.40.1780.10">
    <property type="entry name" value="QueA-like"/>
    <property type="match status" value="1"/>
</dbReference>
<reference evidence="6 7" key="1">
    <citation type="journal article" date="2019" name="Int. J. Syst. Evol. Microbiol.">
        <title>The Global Catalogue of Microorganisms (GCM) 10K type strain sequencing project: providing services to taxonomists for standard genome sequencing and annotation.</title>
        <authorList>
            <consortium name="The Broad Institute Genomics Platform"/>
            <consortium name="The Broad Institute Genome Sequencing Center for Infectious Disease"/>
            <person name="Wu L."/>
            <person name="Ma J."/>
        </authorList>
    </citation>
    <scope>NUCLEOTIDE SEQUENCE [LARGE SCALE GENOMIC DNA]</scope>
    <source>
        <strain evidence="6 7">JCM 8542</strain>
    </source>
</reference>
<dbReference type="SUPFAM" id="SSF111337">
    <property type="entry name" value="QueA-like"/>
    <property type="match status" value="1"/>
</dbReference>